<dbReference type="Gene3D" id="3.40.30.10">
    <property type="entry name" value="Glutaredoxin"/>
    <property type="match status" value="1"/>
</dbReference>
<dbReference type="GeneTree" id="ENSGT00940000154482"/>
<dbReference type="AlphaFoldDB" id="W5M5N3"/>
<evidence type="ECO:0000256" key="1">
    <source>
        <dbReference type="ARBA" id="ARBA00093186"/>
    </source>
</evidence>
<comment type="catalytic activity">
    <reaction evidence="2">
        <text>3,3',5'-triiodo-L-thyronine sulfate + iodide + A + H(+) = L-thyroxine sulfate + AH2</text>
        <dbReference type="Rhea" id="RHEA:83835"/>
        <dbReference type="ChEBI" id="CHEBI:13193"/>
        <dbReference type="ChEBI" id="CHEBI:15378"/>
        <dbReference type="ChEBI" id="CHEBI:16382"/>
        <dbReference type="ChEBI" id="CHEBI:17499"/>
        <dbReference type="ChEBI" id="CHEBI:176512"/>
        <dbReference type="ChEBI" id="CHEBI:176513"/>
    </reaction>
    <physiologicalReaction direction="right-to-left" evidence="2">
        <dbReference type="Rhea" id="RHEA:83837"/>
    </physiologicalReaction>
</comment>
<dbReference type="Pfam" id="PF00837">
    <property type="entry name" value="T4_deiodinase"/>
    <property type="match status" value="1"/>
</dbReference>
<evidence type="ECO:0000256" key="3">
    <source>
        <dbReference type="ARBA" id="ARBA00093206"/>
    </source>
</evidence>
<keyword evidence="8" id="KW-0712">Selenocysteine</keyword>
<evidence type="ECO:0000256" key="4">
    <source>
        <dbReference type="ARBA" id="ARBA00093210"/>
    </source>
</evidence>
<comment type="catalytic activity">
    <reaction evidence="6">
        <text>3,3'-diiodothyronamine + iodide + A + H(+) = 3,3',5'-triiodothyronamine + AH2</text>
        <dbReference type="Rhea" id="RHEA:83795"/>
        <dbReference type="ChEBI" id="CHEBI:13193"/>
        <dbReference type="ChEBI" id="CHEBI:15378"/>
        <dbReference type="ChEBI" id="CHEBI:16382"/>
        <dbReference type="ChEBI" id="CHEBI:17499"/>
        <dbReference type="ChEBI" id="CHEBI:233341"/>
        <dbReference type="ChEBI" id="CHEBI:233343"/>
    </reaction>
    <physiologicalReaction direction="right-to-left" evidence="6">
        <dbReference type="Rhea" id="RHEA:83797"/>
    </physiologicalReaction>
</comment>
<comment type="similarity">
    <text evidence="8">Belongs to the iodothyronine deiodinase family.</text>
</comment>
<keyword evidence="9" id="KW-0812">Transmembrane</keyword>
<comment type="catalytic activity">
    <reaction evidence="1">
        <text>3-iodo-L-thyronine + iodide + A + H(+) = 3,3'-diiodo-L-thyronine + AH2</text>
        <dbReference type="Rhea" id="RHEA:83783"/>
        <dbReference type="ChEBI" id="CHEBI:13193"/>
        <dbReference type="ChEBI" id="CHEBI:15378"/>
        <dbReference type="ChEBI" id="CHEBI:16382"/>
        <dbReference type="ChEBI" id="CHEBI:17499"/>
        <dbReference type="ChEBI" id="CHEBI:176514"/>
        <dbReference type="ChEBI" id="CHEBI:232627"/>
    </reaction>
    <physiologicalReaction direction="right-to-left" evidence="1">
        <dbReference type="Rhea" id="RHEA:83785"/>
    </physiologicalReaction>
</comment>
<dbReference type="GO" id="GO:0042446">
    <property type="term" value="P:hormone biosynthetic process"/>
    <property type="evidence" value="ECO:0007669"/>
    <property type="project" value="UniProtKB-KW"/>
</dbReference>
<keyword evidence="8" id="KW-0893">Thyroid hormones biosynthesis</keyword>
<feature type="transmembrane region" description="Helical" evidence="9">
    <location>
        <begin position="15"/>
        <end position="36"/>
    </location>
</feature>
<evidence type="ECO:0000256" key="5">
    <source>
        <dbReference type="ARBA" id="ARBA00093219"/>
    </source>
</evidence>
<comment type="catalytic activity">
    <reaction evidence="3">
        <text>3,3'-diiodo-L-thyronine sulfate + iodide + A + H(+) = 3,3',5-triiodo-L-thyronine sulfate + AH2</text>
        <dbReference type="Rhea" id="RHEA:83751"/>
        <dbReference type="ChEBI" id="CHEBI:13193"/>
        <dbReference type="ChEBI" id="CHEBI:15378"/>
        <dbReference type="ChEBI" id="CHEBI:16382"/>
        <dbReference type="ChEBI" id="CHEBI:17499"/>
        <dbReference type="ChEBI" id="CHEBI:176511"/>
        <dbReference type="ChEBI" id="CHEBI:176515"/>
    </reaction>
    <physiologicalReaction direction="right-to-left" evidence="3">
        <dbReference type="Rhea" id="RHEA:83753"/>
    </physiologicalReaction>
</comment>
<comment type="catalytic activity">
    <reaction evidence="4">
        <text>3'-iodothyronamine + iodide + A + H(+) = 3',5'-diiodothyronamine + AH2</text>
        <dbReference type="Rhea" id="RHEA:83803"/>
        <dbReference type="ChEBI" id="CHEBI:13193"/>
        <dbReference type="ChEBI" id="CHEBI:15378"/>
        <dbReference type="ChEBI" id="CHEBI:16382"/>
        <dbReference type="ChEBI" id="CHEBI:17499"/>
        <dbReference type="ChEBI" id="CHEBI:233339"/>
        <dbReference type="ChEBI" id="CHEBI:233342"/>
    </reaction>
    <physiologicalReaction direction="right-to-left" evidence="4">
        <dbReference type="Rhea" id="RHEA:83805"/>
    </physiologicalReaction>
</comment>
<name>W5M5N3_LEPOC</name>
<reference evidence="10" key="2">
    <citation type="submission" date="2025-08" db="UniProtKB">
        <authorList>
            <consortium name="Ensembl"/>
        </authorList>
    </citation>
    <scope>IDENTIFICATION</scope>
</reference>
<keyword evidence="8" id="KW-0560">Oxidoreductase</keyword>
<protein>
    <recommendedName>
        <fullName evidence="8">Iodothyronine deiodinase</fullName>
    </recommendedName>
</protein>
<accession>W5M5N3</accession>
<dbReference type="GO" id="GO:0042404">
    <property type="term" value="P:thyroid hormone catabolic process"/>
    <property type="evidence" value="ECO:0007669"/>
    <property type="project" value="UniProtKB-ARBA"/>
</dbReference>
<evidence type="ECO:0000256" key="8">
    <source>
        <dbReference type="RuleBase" id="RU000676"/>
    </source>
</evidence>
<dbReference type="PANTHER" id="PTHR11781">
    <property type="entry name" value="IODOTHYRONINE DEIODINASE"/>
    <property type="match status" value="1"/>
</dbReference>
<dbReference type="EMBL" id="AHAT01018227">
    <property type="status" value="NOT_ANNOTATED_CDS"/>
    <property type="molecule type" value="Genomic_DNA"/>
</dbReference>
<keyword evidence="9" id="KW-0472">Membrane</keyword>
<dbReference type="Ensembl" id="ENSLOCT00000003698.1">
    <property type="protein sequence ID" value="ENSLOCP00000003691.1"/>
    <property type="gene ID" value="ENSLOCG00000003136.1"/>
</dbReference>
<reference evidence="10" key="3">
    <citation type="submission" date="2025-09" db="UniProtKB">
        <authorList>
            <consortium name="Ensembl"/>
        </authorList>
    </citation>
    <scope>IDENTIFICATION</scope>
</reference>
<dbReference type="InterPro" id="IPR000643">
    <property type="entry name" value="Iodothyronine_deiodinase"/>
</dbReference>
<evidence type="ECO:0000256" key="7">
    <source>
        <dbReference type="ARBA" id="ARBA00093242"/>
    </source>
</evidence>
<dbReference type="GO" id="GO:0004800">
    <property type="term" value="F:thyroxine 5'-deiodinase activity"/>
    <property type="evidence" value="ECO:0007669"/>
    <property type="project" value="InterPro"/>
</dbReference>
<organism evidence="10 11">
    <name type="scientific">Lepisosteus oculatus</name>
    <name type="common">Spotted gar</name>
    <dbReference type="NCBI Taxonomy" id="7918"/>
    <lineage>
        <taxon>Eukaryota</taxon>
        <taxon>Metazoa</taxon>
        <taxon>Chordata</taxon>
        <taxon>Craniata</taxon>
        <taxon>Vertebrata</taxon>
        <taxon>Euteleostomi</taxon>
        <taxon>Actinopterygii</taxon>
        <taxon>Neopterygii</taxon>
        <taxon>Holostei</taxon>
        <taxon>Semionotiformes</taxon>
        <taxon>Lepisosteidae</taxon>
        <taxon>Lepisosteus</taxon>
    </lineage>
</organism>
<dbReference type="Proteomes" id="UP000018468">
    <property type="component" value="Linkage group LG10"/>
</dbReference>
<evidence type="ECO:0000256" key="2">
    <source>
        <dbReference type="ARBA" id="ARBA00093202"/>
    </source>
</evidence>
<evidence type="ECO:0000313" key="10">
    <source>
        <dbReference type="Ensembl" id="ENSLOCP00000003691.1"/>
    </source>
</evidence>
<keyword evidence="11" id="KW-1185">Reference proteome</keyword>
<evidence type="ECO:0000256" key="6">
    <source>
        <dbReference type="ARBA" id="ARBA00093236"/>
    </source>
</evidence>
<keyword evidence="9" id="KW-1133">Transmembrane helix</keyword>
<evidence type="ECO:0000256" key="9">
    <source>
        <dbReference type="SAM" id="Phobius"/>
    </source>
</evidence>
<comment type="function">
    <text evidence="8">Responsible for the deiodination of T4 (3,5,3',5'-tetraiodothyronine).</text>
</comment>
<proteinExistence type="inferred from homology"/>
<reference evidence="11" key="1">
    <citation type="submission" date="2011-12" db="EMBL/GenBank/DDBJ databases">
        <title>The Draft Genome of Lepisosteus oculatus.</title>
        <authorList>
            <consortium name="The Broad Institute Genome Assembly &amp; Analysis Group"/>
            <consortium name="Computational R&amp;D Group"/>
            <consortium name="and Sequencing Platform"/>
            <person name="Di Palma F."/>
            <person name="Alfoldi J."/>
            <person name="Johnson J."/>
            <person name="Berlin A."/>
            <person name="Gnerre S."/>
            <person name="Jaffe D."/>
            <person name="MacCallum I."/>
            <person name="Young S."/>
            <person name="Walker B.J."/>
            <person name="Lander E.S."/>
            <person name="Lindblad-Toh K."/>
        </authorList>
    </citation>
    <scope>NUCLEOTIDE SEQUENCE [LARGE SCALE GENOMIC DNA]</scope>
</reference>
<comment type="catalytic activity">
    <reaction evidence="7">
        <text>3-iodothyronamine + iodide + A + H(+) = 3,3'-diiodothyronamine + AH2</text>
        <dbReference type="Rhea" id="RHEA:83827"/>
        <dbReference type="ChEBI" id="CHEBI:13193"/>
        <dbReference type="ChEBI" id="CHEBI:15378"/>
        <dbReference type="ChEBI" id="CHEBI:16382"/>
        <dbReference type="ChEBI" id="CHEBI:17499"/>
        <dbReference type="ChEBI" id="CHEBI:231647"/>
        <dbReference type="ChEBI" id="CHEBI:233341"/>
    </reaction>
    <physiologicalReaction direction="right-to-left" evidence="7">
        <dbReference type="Rhea" id="RHEA:83829"/>
    </physiologicalReaction>
</comment>
<sequence length="206" mass="23667">MRPHRRYPAMEKLKVYLFSIFLVFVVFAQSLFFKILSVVSPTLTKTILLKLGERSTMTQNPNFRYEDWGPTFYQLAFPKAVLAFLRKSLRDEAFVGHPAPDTAVLTLEREKTSVCSFMRDGWSFKNNIDIKTHRSLQDRLAAARRLLQEGPLCPVVVDDMSDVTASRYGALPERLYVLRSGKIIYKGKMGPWGYNPGEVRDVLQKL</sequence>
<evidence type="ECO:0000313" key="11">
    <source>
        <dbReference type="Proteomes" id="UP000018468"/>
    </source>
</evidence>
<dbReference type="PANTHER" id="PTHR11781:SF22">
    <property type="entry name" value="TYPE I IODOTHYRONINE DEIODINASE"/>
    <property type="match status" value="1"/>
</dbReference>
<dbReference type="Bgee" id="ENSLOCG00000003136">
    <property type="expression patterns" value="Expressed in pharyngeal gill and 11 other cell types or tissues"/>
</dbReference>
<comment type="catalytic activity">
    <reaction evidence="5">
        <text>3,3'-diiodo-L-thyronine sulfate + iodide + A + H(+) = 3,3',5'-triiodo-L-thyronine sulfate + AH2</text>
        <dbReference type="Rhea" id="RHEA:83831"/>
        <dbReference type="ChEBI" id="CHEBI:13193"/>
        <dbReference type="ChEBI" id="CHEBI:15378"/>
        <dbReference type="ChEBI" id="CHEBI:16382"/>
        <dbReference type="ChEBI" id="CHEBI:17499"/>
        <dbReference type="ChEBI" id="CHEBI:176513"/>
        <dbReference type="ChEBI" id="CHEBI:176515"/>
    </reaction>
    <physiologicalReaction direction="right-to-left" evidence="5">
        <dbReference type="Rhea" id="RHEA:83833"/>
    </physiologicalReaction>
</comment>